<dbReference type="GeneID" id="6016974"/>
<dbReference type="HOGENOM" id="CLU_364843_0_0_1"/>
<dbReference type="InterPro" id="IPR045338">
    <property type="entry name" value="DUF6535"/>
</dbReference>
<sequence>MSLQQPTFWDPPVAIPRRYPPDFQAPTEIVQGVQPHGEDRHGEAFSPPPMGPLPTIVQGGPQSVQFEDPVFLPSQGPGGPSFHRPRDVHEPRKHPLEDPPYAFRRSPGVGHMGGGGPEEASESWLACSNAVREYDEKLVTAWRSEMDTTLVFAGLFSAIVTACVLESYQWLSEDPQDQSAVLLAKIADTLHNGATPSSTESDFSPSSFHITINALWFLSLVITLHAVLMAILVKQWLTEYTWTIGSKVSTPHQTATLRQLRFEGLTEWRIPQIITYLPTQLILAVFLFLVGLLCLLWELHVAVAIPTTIMVGLSTAYLLVTSVVPTVYPACGYKSAQAWLVHRIARAFGSIWRLGRRGQTDRSDPAGLASKTSSPRGWTDAALRYLEDQRRRMSCDVNLLSWVYSSLTSWDPELVSKVWNCALDLPVQGIHPLICRLANLHSGVPQVNGQSTDADVASSNDPEKGGAKVDAQSPLQDFERSLQMFFRKVGEDNKLGKEELFYKIYAAYIEGLSFHHNSAPDTLWGASTSDSDIAEYITAFRVLHLHFLPARGKGNGLPADLERVWRGNKALYSLLDEGTVAGARVAAGSETLKLRGLICDDIRTLSRKNWGWVDMAANVMFRPPISGGGNQNPSTNNDIPAVQELDSLISATLCQLSRSDAGVDMVVSLVESTLLMSRRIRKTEFEEQIAERVAQLLKGMLAVVDSKPYEASDSFREGVEQKWVPLLRQGTEYSVVEEWDLTKAGLAGLVDDFLTKAQESGSKKA</sequence>
<dbReference type="Pfam" id="PF20153">
    <property type="entry name" value="DUF6535"/>
    <property type="match status" value="1"/>
</dbReference>
<feature type="transmembrane region" description="Helical" evidence="2">
    <location>
        <begin position="214"/>
        <end position="233"/>
    </location>
</feature>
<evidence type="ECO:0000313" key="4">
    <source>
        <dbReference type="EMBL" id="EAU81394.2"/>
    </source>
</evidence>
<dbReference type="STRING" id="240176.A8PC83"/>
<keyword evidence="2" id="KW-0472">Membrane</keyword>
<dbReference type="Proteomes" id="UP000001861">
    <property type="component" value="Unassembled WGS sequence"/>
</dbReference>
<comment type="caution">
    <text evidence="4">The sequence shown here is derived from an EMBL/GenBank/DDBJ whole genome shotgun (WGS) entry which is preliminary data.</text>
</comment>
<feature type="compositionally biased region" description="Polar residues" evidence="1">
    <location>
        <begin position="448"/>
        <end position="460"/>
    </location>
</feature>
<keyword evidence="5" id="KW-1185">Reference proteome</keyword>
<evidence type="ECO:0000256" key="2">
    <source>
        <dbReference type="SAM" id="Phobius"/>
    </source>
</evidence>
<gene>
    <name evidence="4" type="ORF">CC1G_05224</name>
</gene>
<feature type="region of interest" description="Disordered" evidence="1">
    <location>
        <begin position="448"/>
        <end position="469"/>
    </location>
</feature>
<evidence type="ECO:0000313" key="5">
    <source>
        <dbReference type="Proteomes" id="UP000001861"/>
    </source>
</evidence>
<dbReference type="InParanoid" id="A8PC83"/>
<organism evidence="4 5">
    <name type="scientific">Coprinopsis cinerea (strain Okayama-7 / 130 / ATCC MYA-4618 / FGSC 9003)</name>
    <name type="common">Inky cap fungus</name>
    <name type="synonym">Hormographiella aspergillata</name>
    <dbReference type="NCBI Taxonomy" id="240176"/>
    <lineage>
        <taxon>Eukaryota</taxon>
        <taxon>Fungi</taxon>
        <taxon>Dikarya</taxon>
        <taxon>Basidiomycota</taxon>
        <taxon>Agaricomycotina</taxon>
        <taxon>Agaricomycetes</taxon>
        <taxon>Agaricomycetidae</taxon>
        <taxon>Agaricales</taxon>
        <taxon>Agaricineae</taxon>
        <taxon>Psathyrellaceae</taxon>
        <taxon>Coprinopsis</taxon>
    </lineage>
</organism>
<dbReference type="KEGG" id="cci:CC1G_05224"/>
<protein>
    <recommendedName>
        <fullName evidence="3">DUF6535 domain-containing protein</fullName>
    </recommendedName>
</protein>
<dbReference type="RefSeq" id="XP_001840338.2">
    <property type="nucleotide sequence ID" value="XM_001840286.2"/>
</dbReference>
<name>A8PC83_COPC7</name>
<keyword evidence="2" id="KW-1133">Transmembrane helix</keyword>
<reference evidence="4 5" key="1">
    <citation type="journal article" date="2010" name="Proc. Natl. Acad. Sci. U.S.A.">
        <title>Insights into evolution of multicellular fungi from the assembled chromosomes of the mushroom Coprinopsis cinerea (Coprinus cinereus).</title>
        <authorList>
            <person name="Stajich J.E."/>
            <person name="Wilke S.K."/>
            <person name="Ahren D."/>
            <person name="Au C.H."/>
            <person name="Birren B.W."/>
            <person name="Borodovsky M."/>
            <person name="Burns C."/>
            <person name="Canback B."/>
            <person name="Casselton L.A."/>
            <person name="Cheng C.K."/>
            <person name="Deng J."/>
            <person name="Dietrich F.S."/>
            <person name="Fargo D.C."/>
            <person name="Farman M.L."/>
            <person name="Gathman A.C."/>
            <person name="Goldberg J."/>
            <person name="Guigo R."/>
            <person name="Hoegger P.J."/>
            <person name="Hooker J.B."/>
            <person name="Huggins A."/>
            <person name="James T.Y."/>
            <person name="Kamada T."/>
            <person name="Kilaru S."/>
            <person name="Kodira C."/>
            <person name="Kues U."/>
            <person name="Kupfer D."/>
            <person name="Kwan H.S."/>
            <person name="Lomsadze A."/>
            <person name="Li W."/>
            <person name="Lilly W.W."/>
            <person name="Ma L.J."/>
            <person name="Mackey A.J."/>
            <person name="Manning G."/>
            <person name="Martin F."/>
            <person name="Muraguchi H."/>
            <person name="Natvig D.O."/>
            <person name="Palmerini H."/>
            <person name="Ramesh M.A."/>
            <person name="Rehmeyer C.J."/>
            <person name="Roe B.A."/>
            <person name="Shenoy N."/>
            <person name="Stanke M."/>
            <person name="Ter-Hovhannisyan V."/>
            <person name="Tunlid A."/>
            <person name="Velagapudi R."/>
            <person name="Vision T.J."/>
            <person name="Zeng Q."/>
            <person name="Zolan M.E."/>
            <person name="Pukkila P.J."/>
        </authorList>
    </citation>
    <scope>NUCLEOTIDE SEQUENCE [LARGE SCALE GENOMIC DNA]</scope>
    <source>
        <strain evidence="5">Okayama-7 / 130 / ATCC MYA-4618 / FGSC 9003</strain>
    </source>
</reference>
<keyword evidence="2" id="KW-0812">Transmembrane</keyword>
<evidence type="ECO:0000259" key="3">
    <source>
        <dbReference type="Pfam" id="PF20153"/>
    </source>
</evidence>
<dbReference type="EMBL" id="AACS02000011">
    <property type="protein sequence ID" value="EAU81394.2"/>
    <property type="molecule type" value="Genomic_DNA"/>
</dbReference>
<dbReference type="AlphaFoldDB" id="A8PC83"/>
<feature type="region of interest" description="Disordered" evidence="1">
    <location>
        <begin position="68"/>
        <end position="101"/>
    </location>
</feature>
<feature type="region of interest" description="Disordered" evidence="1">
    <location>
        <begin position="357"/>
        <end position="376"/>
    </location>
</feature>
<evidence type="ECO:0000256" key="1">
    <source>
        <dbReference type="SAM" id="MobiDB-lite"/>
    </source>
</evidence>
<feature type="compositionally biased region" description="Basic and acidic residues" evidence="1">
    <location>
        <begin position="84"/>
        <end position="97"/>
    </location>
</feature>
<dbReference type="eggNOG" id="ENOG502SN69">
    <property type="taxonomic scope" value="Eukaryota"/>
</dbReference>
<dbReference type="OrthoDB" id="2756178at2759"/>
<accession>A8PC83</accession>
<dbReference type="VEuPathDB" id="FungiDB:CC1G_05224"/>
<feature type="transmembrane region" description="Helical" evidence="2">
    <location>
        <begin position="273"/>
        <end position="297"/>
    </location>
</feature>
<proteinExistence type="predicted"/>
<feature type="domain" description="DUF6535" evidence="3">
    <location>
        <begin position="124"/>
        <end position="298"/>
    </location>
</feature>